<dbReference type="PANTHER" id="PTHR11138:SF5">
    <property type="entry name" value="METHIONYL-TRNA FORMYLTRANSFERASE, MITOCHONDRIAL"/>
    <property type="match status" value="1"/>
</dbReference>
<protein>
    <submittedName>
        <fullName evidence="3">Methionyl-tRNA formyltransferase</fullName>
        <ecNumber evidence="3">2.1.2.9</ecNumber>
    </submittedName>
</protein>
<keyword evidence="3" id="KW-0808">Transferase</keyword>
<proteinExistence type="predicted"/>
<gene>
    <name evidence="3" type="ORF">WDS16_00210</name>
</gene>
<dbReference type="InterPro" id="IPR011034">
    <property type="entry name" value="Formyl_transferase-like_C_sf"/>
</dbReference>
<dbReference type="Pfam" id="PF02911">
    <property type="entry name" value="Formyl_trans_C"/>
    <property type="match status" value="1"/>
</dbReference>
<feature type="domain" description="Formyl transferase N-terminal" evidence="1">
    <location>
        <begin position="1"/>
        <end position="177"/>
    </location>
</feature>
<dbReference type="Proteomes" id="UP001432000">
    <property type="component" value="Chromosome"/>
</dbReference>
<accession>A0ABZ2PRJ3</accession>
<dbReference type="SUPFAM" id="SSF50486">
    <property type="entry name" value="FMT C-terminal domain-like"/>
    <property type="match status" value="1"/>
</dbReference>
<dbReference type="Gene3D" id="3.40.50.12230">
    <property type="match status" value="1"/>
</dbReference>
<dbReference type="PANTHER" id="PTHR11138">
    <property type="entry name" value="METHIONYL-TRNA FORMYLTRANSFERASE"/>
    <property type="match status" value="1"/>
</dbReference>
<sequence length="314" mass="35336">MRVVMFGYQTWGQKTLQTLIDSRHEVVGVVTHPASDQVYESIWADSVEDLAREHELEVHLARRPDAILRKQIHAWNPDIIIANNWRTWLPPEIFAHPPHGTLNLHDSLLPKFTGFSPIAWALISGAEEVGLTAHRMDGELDTGDILTQASIPIGPRDTATQLVRDTIDLIPTVLLEALDSIEYGTARWRPQDLRERTFFHKRHETDSLIDWSWEASDLDRLIRAMSDPYPNAFTYYRGERISITEAHVSQGIYGGTPGRVFIRENDGMAIVAGPNAHRGRNHALVVDRLRTSDGTDYAALKYFPSGGGYLTSGP</sequence>
<evidence type="ECO:0000313" key="3">
    <source>
        <dbReference type="EMBL" id="WXG69036.1"/>
    </source>
</evidence>
<evidence type="ECO:0000259" key="2">
    <source>
        <dbReference type="Pfam" id="PF02911"/>
    </source>
</evidence>
<dbReference type="InterPro" id="IPR036477">
    <property type="entry name" value="Formyl_transf_N_sf"/>
</dbReference>
<name>A0ABZ2PRJ3_9NOCA</name>
<evidence type="ECO:0000313" key="4">
    <source>
        <dbReference type="Proteomes" id="UP001432000"/>
    </source>
</evidence>
<organism evidence="3 4">
    <name type="scientific">Rhodococcus sovatensis</name>
    <dbReference type="NCBI Taxonomy" id="1805840"/>
    <lineage>
        <taxon>Bacteria</taxon>
        <taxon>Bacillati</taxon>
        <taxon>Actinomycetota</taxon>
        <taxon>Actinomycetes</taxon>
        <taxon>Mycobacteriales</taxon>
        <taxon>Nocardiaceae</taxon>
        <taxon>Rhodococcus</taxon>
    </lineage>
</organism>
<dbReference type="RefSeq" id="WP_338889607.1">
    <property type="nucleotide sequence ID" value="NZ_CP147846.1"/>
</dbReference>
<keyword evidence="4" id="KW-1185">Reference proteome</keyword>
<feature type="domain" description="Formyl transferase C-terminal" evidence="2">
    <location>
        <begin position="205"/>
        <end position="276"/>
    </location>
</feature>
<dbReference type="CDD" id="cd08369">
    <property type="entry name" value="FMT_core"/>
    <property type="match status" value="1"/>
</dbReference>
<dbReference type="InterPro" id="IPR002376">
    <property type="entry name" value="Formyl_transf_N"/>
</dbReference>
<dbReference type="EC" id="2.1.2.9" evidence="3"/>
<evidence type="ECO:0000259" key="1">
    <source>
        <dbReference type="Pfam" id="PF00551"/>
    </source>
</evidence>
<reference evidence="3 4" key="1">
    <citation type="submission" date="2024-03" db="EMBL/GenBank/DDBJ databases">
        <title>Natural products discovery in diverse microorganisms through a two-stage MS feature dereplication strategy.</title>
        <authorList>
            <person name="Zhang R."/>
        </authorList>
    </citation>
    <scope>NUCLEOTIDE SEQUENCE [LARGE SCALE GENOMIC DNA]</scope>
    <source>
        <strain evidence="3 4">18930</strain>
    </source>
</reference>
<dbReference type="EMBL" id="CP147846">
    <property type="protein sequence ID" value="WXG69036.1"/>
    <property type="molecule type" value="Genomic_DNA"/>
</dbReference>
<dbReference type="InterPro" id="IPR005793">
    <property type="entry name" value="Formyl_trans_C"/>
</dbReference>
<dbReference type="Pfam" id="PF00551">
    <property type="entry name" value="Formyl_trans_N"/>
    <property type="match status" value="1"/>
</dbReference>
<dbReference type="SUPFAM" id="SSF53328">
    <property type="entry name" value="Formyltransferase"/>
    <property type="match status" value="1"/>
</dbReference>
<dbReference type="GO" id="GO:0004479">
    <property type="term" value="F:methionyl-tRNA formyltransferase activity"/>
    <property type="evidence" value="ECO:0007669"/>
    <property type="project" value="UniProtKB-EC"/>
</dbReference>